<sequence length="45" mass="5184">MDTSIETALKVKGIFKLSTSWIRRLSQFGSYGDECPDEIPYIHLH</sequence>
<proteinExistence type="predicted"/>
<dbReference type="EMBL" id="NBYY01000020">
    <property type="protein sequence ID" value="PCS22411.1"/>
    <property type="molecule type" value="Genomic_DNA"/>
</dbReference>
<dbReference type="Proteomes" id="UP000219020">
    <property type="component" value="Unassembled WGS sequence"/>
</dbReference>
<comment type="caution">
    <text evidence="1">The sequence shown here is derived from an EMBL/GenBank/DDBJ whole genome shotgun (WGS) entry which is preliminary data.</text>
</comment>
<protein>
    <submittedName>
        <fullName evidence="1">Mobile element protein</fullName>
    </submittedName>
</protein>
<reference evidence="2" key="1">
    <citation type="submission" date="2017-04" db="EMBL/GenBank/DDBJ databases">
        <title>Genome evolution of the luminous symbionts of deep sea anglerfish.</title>
        <authorList>
            <person name="Hendry T.A."/>
        </authorList>
    </citation>
    <scope>NUCLEOTIDE SEQUENCE [LARGE SCALE GENOMIC DNA]</scope>
</reference>
<gene>
    <name evidence="1" type="ORF">BTN49_1936</name>
</gene>
<dbReference type="AlphaFoldDB" id="A0A2A5T2P9"/>
<name>A0A2A5T2P9_9GAMM</name>
<accession>A0A2A5T2P9</accession>
<organism evidence="1 2">
    <name type="scientific">Candidatus Enterovibrio escicola</name>
    <dbReference type="NCBI Taxonomy" id="1927127"/>
    <lineage>
        <taxon>Bacteria</taxon>
        <taxon>Pseudomonadati</taxon>
        <taxon>Pseudomonadota</taxon>
        <taxon>Gammaproteobacteria</taxon>
        <taxon>Vibrionales</taxon>
        <taxon>Vibrionaceae</taxon>
        <taxon>Enterovibrio</taxon>
    </lineage>
</organism>
<evidence type="ECO:0000313" key="1">
    <source>
        <dbReference type="EMBL" id="PCS22411.1"/>
    </source>
</evidence>
<evidence type="ECO:0000313" key="2">
    <source>
        <dbReference type="Proteomes" id="UP000219020"/>
    </source>
</evidence>
<keyword evidence="2" id="KW-1185">Reference proteome</keyword>